<dbReference type="GO" id="GO:0005793">
    <property type="term" value="C:endoplasmic reticulum-Golgi intermediate compartment"/>
    <property type="evidence" value="ECO:0007669"/>
    <property type="project" value="TreeGrafter"/>
</dbReference>
<organism evidence="4 5">
    <name type="scientific">Bos mutus grunniens</name>
    <name type="common">Wild yak</name>
    <name type="synonym">Bos grunniens</name>
    <dbReference type="NCBI Taxonomy" id="30521"/>
    <lineage>
        <taxon>Eukaryota</taxon>
        <taxon>Metazoa</taxon>
        <taxon>Chordata</taxon>
        <taxon>Craniata</taxon>
        <taxon>Vertebrata</taxon>
        <taxon>Euteleostomi</taxon>
        <taxon>Mammalia</taxon>
        <taxon>Eutheria</taxon>
        <taxon>Laurasiatheria</taxon>
        <taxon>Artiodactyla</taxon>
        <taxon>Ruminantia</taxon>
        <taxon>Pecora</taxon>
        <taxon>Bovidae</taxon>
        <taxon>Bovinae</taxon>
        <taxon>Bos</taxon>
    </lineage>
</organism>
<feature type="compositionally biased region" description="Polar residues" evidence="2">
    <location>
        <begin position="614"/>
        <end position="637"/>
    </location>
</feature>
<dbReference type="InterPro" id="IPR026202">
    <property type="entry name" value="GOLGB1"/>
</dbReference>
<feature type="compositionally biased region" description="Polar residues" evidence="2">
    <location>
        <begin position="114"/>
        <end position="124"/>
    </location>
</feature>
<feature type="region of interest" description="Disordered" evidence="2">
    <location>
        <begin position="729"/>
        <end position="753"/>
    </location>
</feature>
<name>A0A8B9WEX4_BOSMU</name>
<dbReference type="GO" id="GO:0005801">
    <property type="term" value="C:cis-Golgi network"/>
    <property type="evidence" value="ECO:0007669"/>
    <property type="project" value="TreeGrafter"/>
</dbReference>
<feature type="coiled-coil region" evidence="1">
    <location>
        <begin position="235"/>
        <end position="502"/>
    </location>
</feature>
<dbReference type="Ensembl" id="ENSBGRT00000007695.1">
    <property type="protein sequence ID" value="ENSBGRP00000006707.1"/>
    <property type="gene ID" value="ENSBGRG00000003446.1"/>
</dbReference>
<keyword evidence="3" id="KW-0472">Membrane</keyword>
<evidence type="ECO:0000256" key="2">
    <source>
        <dbReference type="SAM" id="MobiDB-lite"/>
    </source>
</evidence>
<feature type="transmembrane region" description="Helical" evidence="3">
    <location>
        <begin position="857"/>
        <end position="877"/>
    </location>
</feature>
<feature type="region of interest" description="Disordered" evidence="2">
    <location>
        <begin position="613"/>
        <end position="637"/>
    </location>
</feature>
<evidence type="ECO:0000313" key="5">
    <source>
        <dbReference type="Proteomes" id="UP000694520"/>
    </source>
</evidence>
<evidence type="ECO:0000256" key="3">
    <source>
        <dbReference type="SAM" id="Phobius"/>
    </source>
</evidence>
<reference evidence="4" key="3">
    <citation type="submission" date="2025-09" db="UniProtKB">
        <authorList>
            <consortium name="Ensembl"/>
        </authorList>
    </citation>
    <scope>IDENTIFICATION</scope>
</reference>
<proteinExistence type="predicted"/>
<sequence>MLSRLSGLANVVLHELSGDDTDENMRASLEPVSSSVLIKTQEDVLERLAYVEQLVVELKEIIRQKDAELQQKDEVLQEERKAADNKIKKLKLHAKAKLTSLNKHIEEMKAQGGTVLSTEPQSEEQLSKHDKSSTEEEIEVEKIKHKLQEKEELITSLQAQLTQSAKSSTEMEEFLMMKKQLQEKEELISTLQTQLSQTQAEQAAQVVREKDARFETQVRLHEDELLQLVTQADVETEMQQKLRVLQRKLEEHEEALLGRTQVVDLLQQELTAAEQRNQILCQQLQQMEAELSTLRNTIETERQESKVLMEKMELEVAERKLSFHNLQEEMHHLLEQLEQAGQAQAELQSRHSALEQKHNAEMEEKTSHILSLRKSEQELQSACDALKDQNSKLLQDKNEQAAHSAQVIQQLEDQLQQKSEEINQFLNKPTLLKHEIASQTCSPDVSHEGTQAVTEESIAFLQKRVVELENEKGALLLNSVELEELKAENEKLSSQITLLESQKRTGEVDREVHELKELKNLQQQYLQINQEITELRPLKAQLQEYQDKTKTFQIMQEELKQENLSWQHELHQLRIEKNSWEMQERRMKEQYFMAIADKDQQLSHLQNLVRELRSSSSQTETHKVQYQRQASPETSVSFNGSQNLVYETEHLRTQLNDSLKEIHQKELRIQQLNSKFSQLLEEKNTLSIQLCDTSQSLRENQQHYSDLFNHCAVLEKQVQELQAGPLNIDVAPGAPQEKNGGHRKGDAEELSEPQLSFSEAQKQLCNTKQEMNELRKLLEEERDQRAAAEAALSMAEEQIRRLEHGEWDSPRSPIIGSCGSQEQALLIDLTSSSCRRTRSGAGWKRVLRSLCHSRTRVPLLAAVYFLMVHVLLVLCLTGHL</sequence>
<accession>A0A8B9WEX4</accession>
<dbReference type="PANTHER" id="PTHR18887:SF2">
    <property type="entry name" value="GOLGIN SUBFAMILY B MEMBER 1"/>
    <property type="match status" value="1"/>
</dbReference>
<gene>
    <name evidence="4" type="primary">GOLGB1</name>
</gene>
<feature type="compositionally biased region" description="Basic and acidic residues" evidence="2">
    <location>
        <begin position="125"/>
        <end position="136"/>
    </location>
</feature>
<dbReference type="Proteomes" id="UP000694520">
    <property type="component" value="Chromosome 1"/>
</dbReference>
<dbReference type="PANTHER" id="PTHR18887">
    <property type="entry name" value="GOLGI-ASSOCIATED PROTEIN GCP360-RELATED"/>
    <property type="match status" value="1"/>
</dbReference>
<evidence type="ECO:0000256" key="1">
    <source>
        <dbReference type="SAM" id="Coils"/>
    </source>
</evidence>
<dbReference type="AlphaFoldDB" id="A0A8B9WEX4"/>
<evidence type="ECO:0000313" key="4">
    <source>
        <dbReference type="Ensembl" id="ENSBGRP00000006707.1"/>
    </source>
</evidence>
<feature type="coiled-coil region" evidence="1">
    <location>
        <begin position="761"/>
        <end position="805"/>
    </location>
</feature>
<keyword evidence="3" id="KW-0812">Transmembrane</keyword>
<feature type="region of interest" description="Disordered" evidence="2">
    <location>
        <begin position="112"/>
        <end position="136"/>
    </location>
</feature>
<reference evidence="4" key="2">
    <citation type="submission" date="2025-08" db="UniProtKB">
        <authorList>
            <consortium name="Ensembl"/>
        </authorList>
    </citation>
    <scope>IDENTIFICATION</scope>
</reference>
<reference evidence="4" key="1">
    <citation type="submission" date="2019-05" db="EMBL/GenBank/DDBJ databases">
        <authorList>
            <person name="Zhang S."/>
            <person name="Liu J."/>
        </authorList>
    </citation>
    <scope>NUCLEOTIDE SEQUENCE [LARGE SCALE GENOMIC DNA]</scope>
</reference>
<protein>
    <submittedName>
        <fullName evidence="4">Golgin B1</fullName>
    </submittedName>
</protein>
<dbReference type="GeneTree" id="ENSGT00730000111007"/>
<feature type="coiled-coil region" evidence="1">
    <location>
        <begin position="655"/>
        <end position="689"/>
    </location>
</feature>
<dbReference type="GO" id="GO:0016020">
    <property type="term" value="C:membrane"/>
    <property type="evidence" value="ECO:0007669"/>
    <property type="project" value="TreeGrafter"/>
</dbReference>
<keyword evidence="1" id="KW-0175">Coiled coil</keyword>
<keyword evidence="5" id="KW-1185">Reference proteome</keyword>
<keyword evidence="3" id="KW-1133">Transmembrane helix</keyword>